<dbReference type="InterPro" id="IPR000700">
    <property type="entry name" value="PAS-assoc_C"/>
</dbReference>
<dbReference type="Gene3D" id="3.30.450.20">
    <property type="entry name" value="PAS domain"/>
    <property type="match status" value="1"/>
</dbReference>
<evidence type="ECO:0000259" key="2">
    <source>
        <dbReference type="PROSITE" id="PS51832"/>
    </source>
</evidence>
<gene>
    <name evidence="3" type="ORF">BJD16_08815</name>
</gene>
<dbReference type="InterPro" id="IPR037522">
    <property type="entry name" value="HD_GYP_dom"/>
</dbReference>
<dbReference type="GeneID" id="58921230"/>
<dbReference type="RefSeq" id="WP_042019035.1">
    <property type="nucleotide sequence ID" value="NZ_CDBW01000006.1"/>
</dbReference>
<proteinExistence type="predicted"/>
<dbReference type="Proteomes" id="UP000179934">
    <property type="component" value="Unassembled WGS sequence"/>
</dbReference>
<feature type="domain" description="PAC" evidence="1">
    <location>
        <begin position="81"/>
        <end position="145"/>
    </location>
</feature>
<dbReference type="EMBL" id="MKFU01000004">
    <property type="protein sequence ID" value="OHY95076.1"/>
    <property type="molecule type" value="Genomic_DNA"/>
</dbReference>
<dbReference type="SUPFAM" id="SSF55781">
    <property type="entry name" value="GAF domain-like"/>
    <property type="match status" value="1"/>
</dbReference>
<dbReference type="AlphaFoldDB" id="A0A1S2D2G5"/>
<dbReference type="SUPFAM" id="SSF55785">
    <property type="entry name" value="PYP-like sensor domain (PAS domain)"/>
    <property type="match status" value="1"/>
</dbReference>
<dbReference type="InterPro" id="IPR035965">
    <property type="entry name" value="PAS-like_dom_sf"/>
</dbReference>
<dbReference type="Pfam" id="PF08448">
    <property type="entry name" value="PAS_4"/>
    <property type="match status" value="1"/>
</dbReference>
<evidence type="ECO:0000259" key="1">
    <source>
        <dbReference type="PROSITE" id="PS50113"/>
    </source>
</evidence>
<dbReference type="PANTHER" id="PTHR43155:SF2">
    <property type="entry name" value="CYCLIC DI-GMP PHOSPHODIESTERASE PA4108"/>
    <property type="match status" value="1"/>
</dbReference>
<dbReference type="CDD" id="cd00077">
    <property type="entry name" value="HDc"/>
    <property type="match status" value="1"/>
</dbReference>
<protein>
    <submittedName>
        <fullName evidence="3">Phosphodiesterase</fullName>
    </submittedName>
</protein>
<dbReference type="PROSITE" id="PS51832">
    <property type="entry name" value="HD_GYP"/>
    <property type="match status" value="1"/>
</dbReference>
<dbReference type="Pfam" id="PF13487">
    <property type="entry name" value="HD_5"/>
    <property type="match status" value="1"/>
</dbReference>
<dbReference type="NCBIfam" id="TIGR00229">
    <property type="entry name" value="sensory_box"/>
    <property type="match status" value="1"/>
</dbReference>
<dbReference type="STRING" id="646.BJD16_08815"/>
<name>A0A1S2D2G5_AERSO</name>
<evidence type="ECO:0000313" key="4">
    <source>
        <dbReference type="Proteomes" id="UP000179934"/>
    </source>
</evidence>
<dbReference type="Gene3D" id="1.10.3210.10">
    <property type="entry name" value="Hypothetical protein af1432"/>
    <property type="match status" value="1"/>
</dbReference>
<dbReference type="SUPFAM" id="SSF109604">
    <property type="entry name" value="HD-domain/PDEase-like"/>
    <property type="match status" value="1"/>
</dbReference>
<feature type="domain" description="HD-GYP" evidence="2">
    <location>
        <begin position="318"/>
        <end position="513"/>
    </location>
</feature>
<dbReference type="InterPro" id="IPR013656">
    <property type="entry name" value="PAS_4"/>
</dbReference>
<organism evidence="3 4">
    <name type="scientific">Aeromonas sobria</name>
    <dbReference type="NCBI Taxonomy" id="646"/>
    <lineage>
        <taxon>Bacteria</taxon>
        <taxon>Pseudomonadati</taxon>
        <taxon>Pseudomonadota</taxon>
        <taxon>Gammaproteobacteria</taxon>
        <taxon>Aeromonadales</taxon>
        <taxon>Aeromonadaceae</taxon>
        <taxon>Aeromonas</taxon>
    </lineage>
</organism>
<dbReference type="Gene3D" id="3.30.450.40">
    <property type="match status" value="1"/>
</dbReference>
<sequence>MSELLTPYSLHHHLPDALPSSAMLLTQVMDQLPYRVLLKDTRFIYLAGNRLLADDLALPPEALVGKNDSDFFPPELVRRYREDDTRVMREGIRQHIEEPYLKGRESRWLSTTKFPLRDEAGAIVGVGIFFEDITEQKWQQEKLQQYSWTQQAISRAHHALLKPGDEPLLLQDICDAIAFDDRFPLVAVLQNSPDPGQPPRIVARAGSADASEQALWLTDDALGPAILHQRSLNQIICHERSQHRRHPLYSHLLIPLPLQGEQPGALIIHSDQQRLFSQEEEQLFIQLTDYLAYGLQARHTQQAYLHSQQEKILHARQLELALEDALGAIAAVLEQRDPYTAGHQKHVARLAQAIGRELRLAERQLRGLYLGAMVHDIGKIQVPAEILTKPDRLTPLEFELVKEHPAIGYLVLKDIDFPWPIAQMIHQHHEYLDGSGYPQGLKGDEILLEARILTVADIVESMSSDRPYRAALGIPQAREQIIQMCGHQLDADVVDACLRILDRGDFIPQPLGKP</sequence>
<dbReference type="GO" id="GO:0008081">
    <property type="term" value="F:phosphoric diester hydrolase activity"/>
    <property type="evidence" value="ECO:0007669"/>
    <property type="project" value="UniProtKB-ARBA"/>
</dbReference>
<dbReference type="InterPro" id="IPR029016">
    <property type="entry name" value="GAF-like_dom_sf"/>
</dbReference>
<dbReference type="OrthoDB" id="9802066at2"/>
<comment type="caution">
    <text evidence="3">The sequence shown here is derived from an EMBL/GenBank/DDBJ whole genome shotgun (WGS) entry which is preliminary data.</text>
</comment>
<evidence type="ECO:0000313" key="3">
    <source>
        <dbReference type="EMBL" id="OHY95076.1"/>
    </source>
</evidence>
<dbReference type="PANTHER" id="PTHR43155">
    <property type="entry name" value="CYCLIC DI-GMP PHOSPHODIESTERASE PA4108-RELATED"/>
    <property type="match status" value="1"/>
</dbReference>
<dbReference type="SMART" id="SM00471">
    <property type="entry name" value="HDc"/>
    <property type="match status" value="1"/>
</dbReference>
<dbReference type="InterPro" id="IPR000014">
    <property type="entry name" value="PAS"/>
</dbReference>
<dbReference type="InterPro" id="IPR003607">
    <property type="entry name" value="HD/PDEase_dom"/>
</dbReference>
<dbReference type="CDD" id="cd00130">
    <property type="entry name" value="PAS"/>
    <property type="match status" value="1"/>
</dbReference>
<reference evidence="3 4" key="1">
    <citation type="submission" date="2016-09" db="EMBL/GenBank/DDBJ databases">
        <title>Draft Genome Sequence of Aeromonas sobria Strain 08005, Isolated from Sick Rana catesbeiana.</title>
        <authorList>
            <person name="Yang Q."/>
        </authorList>
    </citation>
    <scope>NUCLEOTIDE SEQUENCE [LARGE SCALE GENOMIC DNA]</scope>
    <source>
        <strain evidence="3 4">08005</strain>
    </source>
</reference>
<accession>A0A1S2D2G5</accession>
<dbReference type="PROSITE" id="PS50113">
    <property type="entry name" value="PAC"/>
    <property type="match status" value="1"/>
</dbReference>